<evidence type="ECO:0000256" key="6">
    <source>
        <dbReference type="SAM" id="MobiDB-lite"/>
    </source>
</evidence>
<dbReference type="PROSITE" id="PS50977">
    <property type="entry name" value="HTH_TETR_2"/>
    <property type="match status" value="1"/>
</dbReference>
<evidence type="ECO:0000256" key="3">
    <source>
        <dbReference type="ARBA" id="ARBA00023125"/>
    </source>
</evidence>
<dbReference type="GO" id="GO:0000976">
    <property type="term" value="F:transcription cis-regulatory region binding"/>
    <property type="evidence" value="ECO:0007669"/>
    <property type="project" value="TreeGrafter"/>
</dbReference>
<dbReference type="GO" id="GO:0003700">
    <property type="term" value="F:DNA-binding transcription factor activity"/>
    <property type="evidence" value="ECO:0007669"/>
    <property type="project" value="TreeGrafter"/>
</dbReference>
<dbReference type="GO" id="GO:0045892">
    <property type="term" value="P:negative regulation of DNA-templated transcription"/>
    <property type="evidence" value="ECO:0007669"/>
    <property type="project" value="InterPro"/>
</dbReference>
<dbReference type="PANTHER" id="PTHR30055:SF151">
    <property type="entry name" value="TRANSCRIPTIONAL REGULATORY PROTEIN"/>
    <property type="match status" value="1"/>
</dbReference>
<evidence type="ECO:0000256" key="2">
    <source>
        <dbReference type="ARBA" id="ARBA00023015"/>
    </source>
</evidence>
<dbReference type="InterPro" id="IPR004111">
    <property type="entry name" value="Repressor_TetR_C"/>
</dbReference>
<proteinExistence type="predicted"/>
<dbReference type="SUPFAM" id="SSF46689">
    <property type="entry name" value="Homeodomain-like"/>
    <property type="match status" value="1"/>
</dbReference>
<comment type="caution">
    <text evidence="8">The sequence shown here is derived from an EMBL/GenBank/DDBJ whole genome shotgun (WGS) entry which is preliminary data.</text>
</comment>
<dbReference type="GO" id="GO:0046677">
    <property type="term" value="P:response to antibiotic"/>
    <property type="evidence" value="ECO:0007669"/>
    <property type="project" value="InterPro"/>
</dbReference>
<dbReference type="PRINTS" id="PR00455">
    <property type="entry name" value="HTHTETR"/>
</dbReference>
<dbReference type="PRINTS" id="PR00400">
    <property type="entry name" value="TETREPRESSOR"/>
</dbReference>
<dbReference type="PANTHER" id="PTHR30055">
    <property type="entry name" value="HTH-TYPE TRANSCRIPTIONAL REGULATOR RUTR"/>
    <property type="match status" value="1"/>
</dbReference>
<evidence type="ECO:0000259" key="7">
    <source>
        <dbReference type="PROSITE" id="PS50977"/>
    </source>
</evidence>
<dbReference type="EMBL" id="NGFP01000020">
    <property type="protein sequence ID" value="OUC98496.1"/>
    <property type="molecule type" value="Genomic_DNA"/>
</dbReference>
<feature type="region of interest" description="Disordered" evidence="6">
    <location>
        <begin position="247"/>
        <end position="268"/>
    </location>
</feature>
<dbReference type="InterPro" id="IPR001647">
    <property type="entry name" value="HTH_TetR"/>
</dbReference>
<feature type="DNA-binding region" description="H-T-H motif" evidence="5">
    <location>
        <begin position="52"/>
        <end position="71"/>
    </location>
</feature>
<evidence type="ECO:0000313" key="8">
    <source>
        <dbReference type="EMBL" id="OUC98496.1"/>
    </source>
</evidence>
<dbReference type="Pfam" id="PF00440">
    <property type="entry name" value="TetR_N"/>
    <property type="match status" value="1"/>
</dbReference>
<dbReference type="Pfam" id="PF02909">
    <property type="entry name" value="TetR_C_1"/>
    <property type="match status" value="1"/>
</dbReference>
<keyword evidence="1" id="KW-0678">Repressor</keyword>
<dbReference type="InterPro" id="IPR050109">
    <property type="entry name" value="HTH-type_TetR-like_transc_reg"/>
</dbReference>
<dbReference type="SUPFAM" id="SSF48498">
    <property type="entry name" value="Tetracyclin repressor-like, C-terminal domain"/>
    <property type="match status" value="1"/>
</dbReference>
<keyword evidence="9" id="KW-1185">Reference proteome</keyword>
<dbReference type="InterPro" id="IPR003012">
    <property type="entry name" value="Tet_transcr_reg_TetR"/>
</dbReference>
<accession>A0A243RU05</accession>
<evidence type="ECO:0000256" key="4">
    <source>
        <dbReference type="ARBA" id="ARBA00023163"/>
    </source>
</evidence>
<keyword evidence="4" id="KW-0804">Transcription</keyword>
<protein>
    <submittedName>
        <fullName evidence="8">TetR family transcriptional regulator</fullName>
    </submittedName>
</protein>
<feature type="domain" description="HTH tetR-type" evidence="7">
    <location>
        <begin position="29"/>
        <end position="89"/>
    </location>
</feature>
<gene>
    <name evidence="8" type="ORF">CA984_06995</name>
</gene>
<dbReference type="InterPro" id="IPR009057">
    <property type="entry name" value="Homeodomain-like_sf"/>
</dbReference>
<evidence type="ECO:0000313" key="9">
    <source>
        <dbReference type="Proteomes" id="UP000194761"/>
    </source>
</evidence>
<dbReference type="InterPro" id="IPR023772">
    <property type="entry name" value="DNA-bd_HTH_TetR-type_CS"/>
</dbReference>
<dbReference type="AlphaFoldDB" id="A0A243RU05"/>
<reference evidence="8 9" key="1">
    <citation type="submission" date="2017-05" db="EMBL/GenBank/DDBJ databases">
        <title>Biotechnological potential of actinobacteria isolated from South African environments.</title>
        <authorList>
            <person name="Le Roes-Hill M."/>
            <person name="Prins A."/>
            <person name="Durrell K.A."/>
        </authorList>
    </citation>
    <scope>NUCLEOTIDE SEQUENCE [LARGE SCALE GENOMIC DNA]</scope>
    <source>
        <strain evidence="8">M26</strain>
    </source>
</reference>
<keyword evidence="3 5" id="KW-0238">DNA-binding</keyword>
<keyword evidence="2" id="KW-0805">Transcription regulation</keyword>
<evidence type="ECO:0000256" key="1">
    <source>
        <dbReference type="ARBA" id="ARBA00022491"/>
    </source>
</evidence>
<name>A0A243RU05_9ACTN</name>
<dbReference type="Proteomes" id="UP000194761">
    <property type="component" value="Unassembled WGS sequence"/>
</dbReference>
<evidence type="ECO:0000256" key="5">
    <source>
        <dbReference type="PROSITE-ProRule" id="PRU00335"/>
    </source>
</evidence>
<dbReference type="Gene3D" id="1.10.357.10">
    <property type="entry name" value="Tetracycline Repressor, domain 2"/>
    <property type="match status" value="1"/>
</dbReference>
<sequence>MCEWIYAYGVKQHFSSVWTRENRPAKSTALSRDQIVRAAMELLDAEGLDALSMRRLGARLGSGATSIYWHVANKDELLELVMDEVFGKVALPDPSVVGWRDAASMFAYGLRTALFEHPWSVALVGTRPSLGPNAMEISARLLRTFSLAGFEGMALDYASSTLMSYVLGVTTPEIAWRAAMAGAELSDEGLMAGMKSAVDRAAVDHPELAARYAEYAGMDPGTSRELNFDFGLTCILDGLQERLRQASMEPGATRPGTATPHEAGSSKA</sequence>
<dbReference type="Gene3D" id="1.10.10.60">
    <property type="entry name" value="Homeodomain-like"/>
    <property type="match status" value="1"/>
</dbReference>
<dbReference type="PROSITE" id="PS01081">
    <property type="entry name" value="HTH_TETR_1"/>
    <property type="match status" value="1"/>
</dbReference>
<organism evidence="8 9">
    <name type="scientific">Streptosporangium minutum</name>
    <dbReference type="NCBI Taxonomy" id="569862"/>
    <lineage>
        <taxon>Bacteria</taxon>
        <taxon>Bacillati</taxon>
        <taxon>Actinomycetota</taxon>
        <taxon>Actinomycetes</taxon>
        <taxon>Streptosporangiales</taxon>
        <taxon>Streptosporangiaceae</taxon>
        <taxon>Streptosporangium</taxon>
    </lineage>
</organism>
<dbReference type="InterPro" id="IPR036271">
    <property type="entry name" value="Tet_transcr_reg_TetR-rel_C_sf"/>
</dbReference>